<keyword evidence="4" id="KW-1185">Reference proteome</keyword>
<protein>
    <submittedName>
        <fullName evidence="5">Uncharacterized protein LOC107222940</fullName>
    </submittedName>
</protein>
<feature type="compositionally biased region" description="Polar residues" evidence="1">
    <location>
        <begin position="258"/>
        <end position="269"/>
    </location>
</feature>
<feature type="region of interest" description="Disordered" evidence="1">
    <location>
        <begin position="256"/>
        <end position="275"/>
    </location>
</feature>
<feature type="compositionally biased region" description="Polar residues" evidence="1">
    <location>
        <begin position="185"/>
        <end position="200"/>
    </location>
</feature>
<dbReference type="SUPFAM" id="SSF57625">
    <property type="entry name" value="Invertebrate chitin-binding proteins"/>
    <property type="match status" value="1"/>
</dbReference>
<dbReference type="InterPro" id="IPR002557">
    <property type="entry name" value="Chitin-bd_dom"/>
</dbReference>
<feature type="region of interest" description="Disordered" evidence="1">
    <location>
        <begin position="80"/>
        <end position="137"/>
    </location>
</feature>
<proteinExistence type="predicted"/>
<evidence type="ECO:0000256" key="2">
    <source>
        <dbReference type="SAM" id="SignalP"/>
    </source>
</evidence>
<dbReference type="OrthoDB" id="6514762at2759"/>
<accession>A0A6J0BV97</accession>
<dbReference type="Proteomes" id="UP000829291">
    <property type="component" value="Chromosome 4"/>
</dbReference>
<name>A0A6J0BV97_NEOLC</name>
<dbReference type="Pfam" id="PF01607">
    <property type="entry name" value="CBM_14"/>
    <property type="match status" value="1"/>
</dbReference>
<evidence type="ECO:0000313" key="5">
    <source>
        <dbReference type="RefSeq" id="XP_015517973.2"/>
    </source>
</evidence>
<dbReference type="InParanoid" id="A0A6J0BV97"/>
<dbReference type="PROSITE" id="PS50940">
    <property type="entry name" value="CHIT_BIND_II"/>
    <property type="match status" value="1"/>
</dbReference>
<reference evidence="5" key="1">
    <citation type="submission" date="2025-08" db="UniProtKB">
        <authorList>
            <consortium name="RefSeq"/>
        </authorList>
    </citation>
    <scope>IDENTIFICATION</scope>
    <source>
        <tissue evidence="5">Thorax and Abdomen</tissue>
    </source>
</reference>
<dbReference type="InterPro" id="IPR036508">
    <property type="entry name" value="Chitin-bd_dom_sf"/>
</dbReference>
<feature type="region of interest" description="Disordered" evidence="1">
    <location>
        <begin position="171"/>
        <end position="250"/>
    </location>
</feature>
<sequence length="405" mass="45912">MRTMLRPILFLGIIQFLTVESLARQGTTIAAKLTSNKTSSRYRDPLLAKILPNRTLASNEERIKSLAIALQNADKVLNGKRLRKNEQSEKPRTFGSPIMAAELRPRSDNGPSDPPRRNVRLRSRPSGRYSTPSSVLLPPYKSYTPEFDFENDKTAQLPSLTKKDDVVTTELPDSTTFGRSKFHESTSSYSLRDGVKNSSARHGPDENDIGRFFVPQKRKKTFGNRQEYPSDSSRKTDTKFPPYWGNTASEPLKIRLNPNATVESASRTGGSDRYNQKANENEISKKKDILSSEETGYHWGRRPVQTVNHYKFVDTAWKVDAIPGVAGQDYPVHQHHEHNYLRYPSSRFVCPVGPGTHIYLADRASRCQIFYVCYGEKTGVPMMCPNGTLFSEHLQVCDWWFNVAC</sequence>
<dbReference type="KEGG" id="nlo:107222940"/>
<evidence type="ECO:0000313" key="4">
    <source>
        <dbReference type="Proteomes" id="UP000829291"/>
    </source>
</evidence>
<dbReference type="GeneID" id="107222940"/>
<dbReference type="RefSeq" id="XP_015517973.2">
    <property type="nucleotide sequence ID" value="XM_015662487.2"/>
</dbReference>
<keyword evidence="2" id="KW-0732">Signal</keyword>
<feature type="domain" description="Chitin-binding type-2" evidence="3">
    <location>
        <begin position="347"/>
        <end position="405"/>
    </location>
</feature>
<evidence type="ECO:0000256" key="1">
    <source>
        <dbReference type="SAM" id="MobiDB-lite"/>
    </source>
</evidence>
<dbReference type="GO" id="GO:0008061">
    <property type="term" value="F:chitin binding"/>
    <property type="evidence" value="ECO:0007669"/>
    <property type="project" value="InterPro"/>
</dbReference>
<dbReference type="Gene3D" id="2.170.140.10">
    <property type="entry name" value="Chitin binding domain"/>
    <property type="match status" value="1"/>
</dbReference>
<dbReference type="AlphaFoldDB" id="A0A6J0BV97"/>
<feature type="signal peptide" evidence="2">
    <location>
        <begin position="1"/>
        <end position="23"/>
    </location>
</feature>
<organism evidence="5">
    <name type="scientific">Neodiprion lecontei</name>
    <name type="common">Redheaded pine sawfly</name>
    <dbReference type="NCBI Taxonomy" id="441921"/>
    <lineage>
        <taxon>Eukaryota</taxon>
        <taxon>Metazoa</taxon>
        <taxon>Ecdysozoa</taxon>
        <taxon>Arthropoda</taxon>
        <taxon>Hexapoda</taxon>
        <taxon>Insecta</taxon>
        <taxon>Pterygota</taxon>
        <taxon>Neoptera</taxon>
        <taxon>Endopterygota</taxon>
        <taxon>Hymenoptera</taxon>
        <taxon>Tenthredinoidea</taxon>
        <taxon>Diprionidae</taxon>
        <taxon>Diprioninae</taxon>
        <taxon>Neodiprion</taxon>
    </lineage>
</organism>
<dbReference type="GO" id="GO:0005576">
    <property type="term" value="C:extracellular region"/>
    <property type="evidence" value="ECO:0007669"/>
    <property type="project" value="InterPro"/>
</dbReference>
<evidence type="ECO:0000259" key="3">
    <source>
        <dbReference type="PROSITE" id="PS50940"/>
    </source>
</evidence>
<feature type="chain" id="PRO_5045471837" evidence="2">
    <location>
        <begin position="24"/>
        <end position="405"/>
    </location>
</feature>
<gene>
    <name evidence="5" type="primary">LOC107222940</name>
</gene>